<dbReference type="SUPFAM" id="SSF50156">
    <property type="entry name" value="PDZ domain-like"/>
    <property type="match status" value="1"/>
</dbReference>
<gene>
    <name evidence="2" type="ORF">A2175_00125</name>
</gene>
<dbReference type="EMBL" id="MHLY01000007">
    <property type="protein sequence ID" value="OGZ18688.1"/>
    <property type="molecule type" value="Genomic_DNA"/>
</dbReference>
<protein>
    <recommendedName>
        <fullName evidence="1">PDZ domain-containing protein</fullName>
    </recommendedName>
</protein>
<accession>A0A1G2E0K9</accession>
<evidence type="ECO:0000313" key="3">
    <source>
        <dbReference type="Proteomes" id="UP000176755"/>
    </source>
</evidence>
<dbReference type="AlphaFoldDB" id="A0A1G2E0K9"/>
<evidence type="ECO:0000259" key="1">
    <source>
        <dbReference type="Pfam" id="PF13180"/>
    </source>
</evidence>
<dbReference type="InterPro" id="IPR001478">
    <property type="entry name" value="PDZ"/>
</dbReference>
<comment type="caution">
    <text evidence="2">The sequence shown here is derived from an EMBL/GenBank/DDBJ whole genome shotgun (WGS) entry which is preliminary data.</text>
</comment>
<organism evidence="2 3">
    <name type="scientific">Candidatus Nealsonbacteria bacterium RBG_13_42_11</name>
    <dbReference type="NCBI Taxonomy" id="1801663"/>
    <lineage>
        <taxon>Bacteria</taxon>
        <taxon>Candidatus Nealsoniibacteriota</taxon>
    </lineage>
</organism>
<proteinExistence type="predicted"/>
<dbReference type="InterPro" id="IPR036034">
    <property type="entry name" value="PDZ_sf"/>
</dbReference>
<feature type="domain" description="PDZ" evidence="1">
    <location>
        <begin position="17"/>
        <end position="97"/>
    </location>
</feature>
<name>A0A1G2E0K9_9BACT</name>
<dbReference type="CDD" id="cd06779">
    <property type="entry name" value="cpPDZ_Deg_HtrA-like"/>
    <property type="match status" value="1"/>
</dbReference>
<dbReference type="Gene3D" id="2.30.42.10">
    <property type="match status" value="1"/>
</dbReference>
<dbReference type="Proteomes" id="UP000176755">
    <property type="component" value="Unassembled WGS sequence"/>
</dbReference>
<reference evidence="2 3" key="1">
    <citation type="journal article" date="2016" name="Nat. Commun.">
        <title>Thousands of microbial genomes shed light on interconnected biogeochemical processes in an aquifer system.</title>
        <authorList>
            <person name="Anantharaman K."/>
            <person name="Brown C.T."/>
            <person name="Hug L.A."/>
            <person name="Sharon I."/>
            <person name="Castelle C.J."/>
            <person name="Probst A.J."/>
            <person name="Thomas B.C."/>
            <person name="Singh A."/>
            <person name="Wilkins M.J."/>
            <person name="Karaoz U."/>
            <person name="Brodie E.L."/>
            <person name="Williams K.H."/>
            <person name="Hubbard S.S."/>
            <person name="Banfield J.F."/>
        </authorList>
    </citation>
    <scope>NUCLEOTIDE SEQUENCE [LARGE SCALE GENOMIC DNA]</scope>
</reference>
<dbReference type="Pfam" id="PF13180">
    <property type="entry name" value="PDZ_2"/>
    <property type="match status" value="1"/>
</dbReference>
<dbReference type="STRING" id="1801663.A2175_00125"/>
<sequence length="102" mass="11320">MGIRYVVINEQIKEENKLSVDYGAWIIKGEEGEAAVEPGSAAEKAGLKEKDIILEFNNEKITTDNSLAKIIQKYDPGDSVILKVLRDNEEKLISVTLGERGE</sequence>
<evidence type="ECO:0000313" key="2">
    <source>
        <dbReference type="EMBL" id="OGZ18688.1"/>
    </source>
</evidence>